<dbReference type="PANTHER" id="PTHR43584:SF3">
    <property type="entry name" value="BIFUNCTIONAL PROTEIN GLMU"/>
    <property type="match status" value="1"/>
</dbReference>
<evidence type="ECO:0000256" key="2">
    <source>
        <dbReference type="ARBA" id="ARBA00007947"/>
    </source>
</evidence>
<dbReference type="SUPFAM" id="SSF53448">
    <property type="entry name" value="Nucleotide-diphospho-sugar transferases"/>
    <property type="match status" value="1"/>
</dbReference>
<dbReference type="PANTHER" id="PTHR43584">
    <property type="entry name" value="NUCLEOTIDYL TRANSFERASE"/>
    <property type="match status" value="1"/>
</dbReference>
<dbReference type="InterPro" id="IPR029044">
    <property type="entry name" value="Nucleotide-diphossugar_trans"/>
</dbReference>
<name>H5SIM9_9BACT</name>
<proteinExistence type="inferred from homology"/>
<dbReference type="GO" id="GO:0019134">
    <property type="term" value="F:glucosamine-1-phosphate N-acetyltransferase activity"/>
    <property type="evidence" value="ECO:0007669"/>
    <property type="project" value="UniProtKB-EC"/>
</dbReference>
<evidence type="ECO:0000259" key="9">
    <source>
        <dbReference type="Pfam" id="PF12804"/>
    </source>
</evidence>
<accession>H5SIM9</accession>
<evidence type="ECO:0000256" key="7">
    <source>
        <dbReference type="ARBA" id="ARBA00048493"/>
    </source>
</evidence>
<dbReference type="GO" id="GO:0003977">
    <property type="term" value="F:UDP-N-acetylglucosamine diphosphorylase activity"/>
    <property type="evidence" value="ECO:0007669"/>
    <property type="project" value="UniProtKB-EC"/>
</dbReference>
<dbReference type="EMBL" id="AP011735">
    <property type="protein sequence ID" value="BAL56015.1"/>
    <property type="molecule type" value="Genomic_DNA"/>
</dbReference>
<dbReference type="CDD" id="cd02540">
    <property type="entry name" value="GT2_GlmU_N_bac"/>
    <property type="match status" value="1"/>
</dbReference>
<comment type="similarity">
    <text evidence="2">In the N-terminal section; belongs to the N-acetylglucosamine-1-phosphate uridyltransferase family.</text>
</comment>
<evidence type="ECO:0000256" key="1">
    <source>
        <dbReference type="ARBA" id="ARBA00007707"/>
    </source>
</evidence>
<gene>
    <name evidence="10" type="ORF">HGMM_F33H03C24</name>
</gene>
<dbReference type="AlphaFoldDB" id="H5SIM9"/>
<sequence length="258" mass="28594">MIMGRVIGAVLAAGKGKRMQDPTRPKVLALLEGKPLLWYVLQALEPLNLERTIAIVGYQREQVIAYLAEHFPHVEYAVQAAQLGTGHAVLQLEESLRQWQGTLLIANGDVPLVESNTYQALLAQHHQTRATMTVLTTMVPSPDGYGRILREEDGTFCAIVEDADLEPNQRHITEINTGIYAAEVPLLFEVLRATSNANAQGEFYLTDAVGALRARGESVHAWCHPDWQQFLGVNTYQQLEELAALLSARRRSTSAEVQ</sequence>
<comment type="function">
    <text evidence="8">Catalyzes the last two sequential reactions in the de novo biosynthetic pathway for UDP-N-acetylglucosamine (UDP-GlcNAc). The C-terminal domain catalyzes the transfer of acetyl group from acetyl coenzyme A to glucosamine-1-phosphate (GlcN-1-P) to produce N-acetylglucosamine-1-phosphate (GlcNAc-1-P), which is converted into UDP-GlcNAc by the transfer of uridine 5-monophosphate (from uridine 5-triphosphate), a reaction catalyzed by the N-terminal domain.</text>
</comment>
<keyword evidence="4" id="KW-0548">Nucleotidyltransferase</keyword>
<reference evidence="10" key="1">
    <citation type="journal article" date="2005" name="Environ. Microbiol.">
        <title>Genetic and functional properties of uncultivated thermophilic crenarchaeotes from a subsurface gold mine as revealed by analysis of genome fragments.</title>
        <authorList>
            <person name="Nunoura T."/>
            <person name="Hirayama H."/>
            <person name="Takami H."/>
            <person name="Oida H."/>
            <person name="Nishi S."/>
            <person name="Shimamura S."/>
            <person name="Suzuki Y."/>
            <person name="Inagaki F."/>
            <person name="Takai K."/>
            <person name="Nealson K.H."/>
            <person name="Horikoshi K."/>
        </authorList>
    </citation>
    <scope>NUCLEOTIDE SEQUENCE</scope>
</reference>
<evidence type="ECO:0000256" key="3">
    <source>
        <dbReference type="ARBA" id="ARBA00022679"/>
    </source>
</evidence>
<organism evidence="10">
    <name type="scientific">uncultured Bacteroidota bacterium</name>
    <dbReference type="NCBI Taxonomy" id="152509"/>
    <lineage>
        <taxon>Bacteria</taxon>
        <taxon>Pseudomonadati</taxon>
        <taxon>Bacteroidota</taxon>
        <taxon>environmental samples</taxon>
    </lineage>
</organism>
<comment type="catalytic activity">
    <reaction evidence="6">
        <text>alpha-D-glucosamine 1-phosphate + acetyl-CoA = N-acetyl-alpha-D-glucosamine 1-phosphate + CoA + H(+)</text>
        <dbReference type="Rhea" id="RHEA:13725"/>
        <dbReference type="ChEBI" id="CHEBI:15378"/>
        <dbReference type="ChEBI" id="CHEBI:57287"/>
        <dbReference type="ChEBI" id="CHEBI:57288"/>
        <dbReference type="ChEBI" id="CHEBI:57776"/>
        <dbReference type="ChEBI" id="CHEBI:58516"/>
        <dbReference type="EC" id="2.3.1.157"/>
    </reaction>
</comment>
<dbReference type="Pfam" id="PF12804">
    <property type="entry name" value="NTP_transf_3"/>
    <property type="match status" value="1"/>
</dbReference>
<comment type="similarity">
    <text evidence="1">In the C-terminal section; belongs to the transferase hexapeptide repeat family.</text>
</comment>
<evidence type="ECO:0000256" key="4">
    <source>
        <dbReference type="ARBA" id="ARBA00022695"/>
    </source>
</evidence>
<dbReference type="InterPro" id="IPR025877">
    <property type="entry name" value="MobA-like_NTP_Trfase"/>
</dbReference>
<reference evidence="10" key="2">
    <citation type="journal article" date="2012" name="PLoS ONE">
        <title>A Deeply Branching Thermophilic Bacterium with an Ancient Acetyl-CoA Pathway Dominates a Subsurface Ecosystem.</title>
        <authorList>
            <person name="Takami H."/>
            <person name="Noguchi H."/>
            <person name="Takaki Y."/>
            <person name="Uchiyama I."/>
            <person name="Toyoda A."/>
            <person name="Nishi S."/>
            <person name="Chee G.-J."/>
            <person name="Arai W."/>
            <person name="Nunoura T."/>
            <person name="Itoh T."/>
            <person name="Hattori M."/>
            <person name="Takai K."/>
        </authorList>
    </citation>
    <scope>NUCLEOTIDE SEQUENCE</scope>
</reference>
<evidence type="ECO:0000256" key="8">
    <source>
        <dbReference type="ARBA" id="ARBA00049628"/>
    </source>
</evidence>
<keyword evidence="5" id="KW-0012">Acyltransferase</keyword>
<feature type="domain" description="MobA-like NTP transferase" evidence="9">
    <location>
        <begin position="8"/>
        <end position="137"/>
    </location>
</feature>
<keyword evidence="3" id="KW-0808">Transferase</keyword>
<evidence type="ECO:0000256" key="6">
    <source>
        <dbReference type="ARBA" id="ARBA00048247"/>
    </source>
</evidence>
<protein>
    <submittedName>
        <fullName evidence="10">UDP-N-acetylglucosamine pyrophosphorylase</fullName>
    </submittedName>
</protein>
<dbReference type="Gene3D" id="3.90.550.10">
    <property type="entry name" value="Spore Coat Polysaccharide Biosynthesis Protein SpsA, Chain A"/>
    <property type="match status" value="1"/>
</dbReference>
<comment type="catalytic activity">
    <reaction evidence="7">
        <text>N-acetyl-alpha-D-glucosamine 1-phosphate + UTP + H(+) = UDP-N-acetyl-alpha-D-glucosamine + diphosphate</text>
        <dbReference type="Rhea" id="RHEA:13509"/>
        <dbReference type="ChEBI" id="CHEBI:15378"/>
        <dbReference type="ChEBI" id="CHEBI:33019"/>
        <dbReference type="ChEBI" id="CHEBI:46398"/>
        <dbReference type="ChEBI" id="CHEBI:57705"/>
        <dbReference type="ChEBI" id="CHEBI:57776"/>
        <dbReference type="EC" id="2.7.7.23"/>
    </reaction>
</comment>
<evidence type="ECO:0000256" key="5">
    <source>
        <dbReference type="ARBA" id="ARBA00023315"/>
    </source>
</evidence>
<dbReference type="InterPro" id="IPR050065">
    <property type="entry name" value="GlmU-like"/>
</dbReference>
<evidence type="ECO:0000313" key="10">
    <source>
        <dbReference type="EMBL" id="BAL56015.1"/>
    </source>
</evidence>